<protein>
    <submittedName>
        <fullName evidence="2">VOC family protein</fullName>
    </submittedName>
</protein>
<dbReference type="EMBL" id="JACTVA010000058">
    <property type="protein sequence ID" value="MBC9209520.1"/>
    <property type="molecule type" value="Genomic_DNA"/>
</dbReference>
<comment type="caution">
    <text evidence="2">The sequence shown here is derived from an EMBL/GenBank/DDBJ whole genome shotgun (WGS) entry which is preliminary data.</text>
</comment>
<evidence type="ECO:0000313" key="3">
    <source>
        <dbReference type="Proteomes" id="UP000626026"/>
    </source>
</evidence>
<dbReference type="Gene3D" id="3.10.180.10">
    <property type="entry name" value="2,3-Dihydroxybiphenyl 1,2-Dioxygenase, domain 1"/>
    <property type="match status" value="1"/>
</dbReference>
<reference evidence="2 3" key="1">
    <citation type="journal article" date="2013" name="Int. J. Syst. Evol. Microbiol.">
        <title>Roseomonas aerophila sp. nov., isolated from air.</title>
        <authorList>
            <person name="Kim S.J."/>
            <person name="Weon H.Y."/>
            <person name="Ahn J.H."/>
            <person name="Hong S.B."/>
            <person name="Seok S.J."/>
            <person name="Whang K.S."/>
            <person name="Kwon S.W."/>
        </authorList>
    </citation>
    <scope>NUCLEOTIDE SEQUENCE [LARGE SCALE GENOMIC DNA]</scope>
    <source>
        <strain evidence="2 3">NBRC 108923</strain>
    </source>
</reference>
<sequence>MSAATLDHVGFCTDAPQALWAVYERLGFTLTPIARQSAARTQGGPVERTGIGNRCAMLRHGYLELLGILDPALFDRGIGKFIARYRGLHILAFGVTDAEAELPRLRRAGFEIPGVVPLQRPVDDDAPEGPIARFARVPMPDAPEGRLQLVQHLTPELIWQERWMQHANHAVALDAAILAVADPAETGARLSRLTGLVLEPDPAGGFMLPFREGRLRILPLEALGAVLPGVVAPTLPFIAGFVVRTDDGNAAARALLAGLETREAPDGLMVPPELAGGAAMVFAPATDA</sequence>
<feature type="domain" description="Glyoxalase-like" evidence="1">
    <location>
        <begin position="6"/>
        <end position="193"/>
    </location>
</feature>
<dbReference type="Pfam" id="PF13468">
    <property type="entry name" value="Glyoxalase_3"/>
    <property type="match status" value="1"/>
</dbReference>
<evidence type="ECO:0000313" key="2">
    <source>
        <dbReference type="EMBL" id="MBC9209520.1"/>
    </source>
</evidence>
<dbReference type="Proteomes" id="UP000626026">
    <property type="component" value="Unassembled WGS sequence"/>
</dbReference>
<evidence type="ECO:0000259" key="1">
    <source>
        <dbReference type="Pfam" id="PF13468"/>
    </source>
</evidence>
<proteinExistence type="predicted"/>
<accession>A0ABR7RSB0</accession>
<organism evidence="2 3">
    <name type="scientific">Teichococcus aerophilus</name>
    <dbReference type="NCBI Taxonomy" id="1224513"/>
    <lineage>
        <taxon>Bacteria</taxon>
        <taxon>Pseudomonadati</taxon>
        <taxon>Pseudomonadota</taxon>
        <taxon>Alphaproteobacteria</taxon>
        <taxon>Acetobacterales</taxon>
        <taxon>Roseomonadaceae</taxon>
        <taxon>Roseomonas</taxon>
    </lineage>
</organism>
<name>A0ABR7RSB0_9PROT</name>
<dbReference type="SUPFAM" id="SSF54593">
    <property type="entry name" value="Glyoxalase/Bleomycin resistance protein/Dihydroxybiphenyl dioxygenase"/>
    <property type="match status" value="1"/>
</dbReference>
<keyword evidence="3" id="KW-1185">Reference proteome</keyword>
<dbReference type="InterPro" id="IPR029068">
    <property type="entry name" value="Glyas_Bleomycin-R_OHBP_Dase"/>
</dbReference>
<dbReference type="InterPro" id="IPR025870">
    <property type="entry name" value="Glyoxalase-like_dom"/>
</dbReference>
<gene>
    <name evidence="2" type="ORF">IBL26_21930</name>
</gene>
<dbReference type="RefSeq" id="WP_187786653.1">
    <property type="nucleotide sequence ID" value="NZ_JACTVA010000058.1"/>
</dbReference>